<keyword evidence="3 5" id="KW-0874">Quinone</keyword>
<keyword evidence="2 3" id="KW-0813">Transport</keyword>
<keyword evidence="3" id="KW-0830">Ubiquinone</keyword>
<dbReference type="Proteomes" id="UP000648801">
    <property type="component" value="Unassembled WGS sequence"/>
</dbReference>
<comment type="subunit">
    <text evidence="3">NDH-1 is composed of 14 different subunits. Subunits NuoB, C, D, E, F, and G constitute the peripheral sector of the complex.</text>
</comment>
<dbReference type="PANTHER" id="PTHR10884:SF14">
    <property type="entry name" value="NADH DEHYDROGENASE [UBIQUINONE] IRON-SULFUR PROTEIN 3, MITOCHONDRIAL"/>
    <property type="match status" value="1"/>
</dbReference>
<keyword evidence="3" id="KW-1003">Cell membrane</keyword>
<dbReference type="RefSeq" id="WP_188758820.1">
    <property type="nucleotide sequence ID" value="NZ_BMJB01000001.1"/>
</dbReference>
<comment type="catalytic activity">
    <reaction evidence="3 5">
        <text>a quinone + NADH + 5 H(+)(in) = a quinol + NAD(+) + 4 H(+)(out)</text>
        <dbReference type="Rhea" id="RHEA:57888"/>
        <dbReference type="ChEBI" id="CHEBI:15378"/>
        <dbReference type="ChEBI" id="CHEBI:24646"/>
        <dbReference type="ChEBI" id="CHEBI:57540"/>
        <dbReference type="ChEBI" id="CHEBI:57945"/>
        <dbReference type="ChEBI" id="CHEBI:132124"/>
    </reaction>
</comment>
<dbReference type="GO" id="GO:0050136">
    <property type="term" value="F:NADH dehydrogenase (quinone) (non-electrogenic) activity"/>
    <property type="evidence" value="ECO:0007669"/>
    <property type="project" value="UniProtKB-UniRule"/>
</dbReference>
<dbReference type="GO" id="GO:0008137">
    <property type="term" value="F:NADH dehydrogenase (ubiquinone) activity"/>
    <property type="evidence" value="ECO:0007669"/>
    <property type="project" value="InterPro"/>
</dbReference>
<dbReference type="PANTHER" id="PTHR10884">
    <property type="entry name" value="NADH DEHYDROGENASE UBIQUINONE IRON-SULFUR PROTEIN 3"/>
    <property type="match status" value="1"/>
</dbReference>
<evidence type="ECO:0000256" key="3">
    <source>
        <dbReference type="HAMAP-Rule" id="MF_01357"/>
    </source>
</evidence>
<name>A0A916RQI4_9BACT</name>
<feature type="domain" description="NADH:ubiquinone oxidoreductase 30kDa subunit" evidence="6">
    <location>
        <begin position="35"/>
        <end position="181"/>
    </location>
</feature>
<comment type="caution">
    <text evidence="7">The sequence shown here is derived from an EMBL/GenBank/DDBJ whole genome shotgun (WGS) entry which is preliminary data.</text>
</comment>
<dbReference type="AlphaFoldDB" id="A0A916RQI4"/>
<dbReference type="InterPro" id="IPR010218">
    <property type="entry name" value="NADH_DH_suC"/>
</dbReference>
<keyword evidence="3" id="KW-0472">Membrane</keyword>
<evidence type="ECO:0000313" key="8">
    <source>
        <dbReference type="Proteomes" id="UP000648801"/>
    </source>
</evidence>
<reference evidence="7" key="1">
    <citation type="journal article" date="2014" name="Int. J. Syst. Evol. Microbiol.">
        <title>Complete genome sequence of Corynebacterium casei LMG S-19264T (=DSM 44701T), isolated from a smear-ripened cheese.</title>
        <authorList>
            <consortium name="US DOE Joint Genome Institute (JGI-PGF)"/>
            <person name="Walter F."/>
            <person name="Albersmeier A."/>
            <person name="Kalinowski J."/>
            <person name="Ruckert C."/>
        </authorList>
    </citation>
    <scope>NUCLEOTIDE SEQUENCE</scope>
    <source>
        <strain evidence="7">CGMCC 1.15447</strain>
    </source>
</reference>
<gene>
    <name evidence="3" type="primary">nuoC</name>
    <name evidence="7" type="ORF">GCM10011507_16320</name>
</gene>
<keyword evidence="3 4" id="KW-0520">NAD</keyword>
<dbReference type="GO" id="GO:0005886">
    <property type="term" value="C:plasma membrane"/>
    <property type="evidence" value="ECO:0007669"/>
    <property type="project" value="UniProtKB-SubCell"/>
</dbReference>
<evidence type="ECO:0000259" key="6">
    <source>
        <dbReference type="Pfam" id="PF00329"/>
    </source>
</evidence>
<evidence type="ECO:0000256" key="5">
    <source>
        <dbReference type="RuleBase" id="RU003582"/>
    </source>
</evidence>
<reference evidence="7" key="2">
    <citation type="submission" date="2020-09" db="EMBL/GenBank/DDBJ databases">
        <authorList>
            <person name="Sun Q."/>
            <person name="Zhou Y."/>
        </authorList>
    </citation>
    <scope>NUCLEOTIDE SEQUENCE</scope>
    <source>
        <strain evidence="7">CGMCC 1.15447</strain>
    </source>
</reference>
<dbReference type="InterPro" id="IPR001268">
    <property type="entry name" value="NADH_UbQ_OxRdtase_30kDa_su"/>
</dbReference>
<dbReference type="EC" id="7.1.1.-" evidence="3"/>
<dbReference type="Gene3D" id="3.30.460.80">
    <property type="entry name" value="NADH:ubiquinone oxidoreductase, 30kDa subunit"/>
    <property type="match status" value="1"/>
</dbReference>
<protein>
    <recommendedName>
        <fullName evidence="3">NADH-quinone oxidoreductase subunit C</fullName>
        <ecNumber evidence="3">7.1.1.-</ecNumber>
    </recommendedName>
    <alternativeName>
        <fullName evidence="3">NADH dehydrogenase I subunit C</fullName>
    </alternativeName>
    <alternativeName>
        <fullName evidence="3">NDH-1 subunit C</fullName>
    </alternativeName>
</protein>
<dbReference type="InterPro" id="IPR020396">
    <property type="entry name" value="NADH_UbQ_OxRdtase_CS"/>
</dbReference>
<evidence type="ECO:0000256" key="1">
    <source>
        <dbReference type="ARBA" id="ARBA00007569"/>
    </source>
</evidence>
<dbReference type="HAMAP" id="MF_01357">
    <property type="entry name" value="NDH1_NuoC"/>
    <property type="match status" value="1"/>
</dbReference>
<sequence>MNIEEIKSAIEKAVPGAHVELVLNPSPSAQHSLLLRPEQAQAIAEFLRDDPELHLDFCSNATGVDWLDTETSEKVKVKKLVDGIEQEVEEVRKTHTPGYLEAVYHIYSMEKKHGPVIIRMRTGNRSDQVTLPSLTPVWRSAEFQEREIFDLFGIIFEGHPDLRRILMWDGFEDHPMRKDYVEPNDYEYEPTAHDSVLEKAKQARAMEGA</sequence>
<keyword evidence="3 4" id="KW-1278">Translocase</keyword>
<dbReference type="PROSITE" id="PS00542">
    <property type="entry name" value="COMPLEX1_30K"/>
    <property type="match status" value="1"/>
</dbReference>
<dbReference type="EMBL" id="BMJB01000001">
    <property type="protein sequence ID" value="GGA65462.1"/>
    <property type="molecule type" value="Genomic_DNA"/>
</dbReference>
<accession>A0A916RQI4</accession>
<comment type="similarity">
    <text evidence="1 3 4">Belongs to the complex I 30 kDa subunit family.</text>
</comment>
<dbReference type="GO" id="GO:0048038">
    <property type="term" value="F:quinone binding"/>
    <property type="evidence" value="ECO:0007669"/>
    <property type="project" value="UniProtKB-KW"/>
</dbReference>
<dbReference type="InterPro" id="IPR037232">
    <property type="entry name" value="NADH_quin_OxRdtase_su_C/D-like"/>
</dbReference>
<evidence type="ECO:0000256" key="2">
    <source>
        <dbReference type="ARBA" id="ARBA00022448"/>
    </source>
</evidence>
<evidence type="ECO:0000256" key="4">
    <source>
        <dbReference type="RuleBase" id="RU003456"/>
    </source>
</evidence>
<organism evidence="7 8">
    <name type="scientific">Edaphobacter acidisoli</name>
    <dbReference type="NCBI Taxonomy" id="2040573"/>
    <lineage>
        <taxon>Bacteria</taxon>
        <taxon>Pseudomonadati</taxon>
        <taxon>Acidobacteriota</taxon>
        <taxon>Terriglobia</taxon>
        <taxon>Terriglobales</taxon>
        <taxon>Acidobacteriaceae</taxon>
        <taxon>Edaphobacter</taxon>
    </lineage>
</organism>
<evidence type="ECO:0000313" key="7">
    <source>
        <dbReference type="EMBL" id="GGA65462.1"/>
    </source>
</evidence>
<comment type="function">
    <text evidence="3">NDH-1 shuttles electrons from NADH, via FMN and iron-sulfur (Fe-S) centers, to quinones in the respiratory chain. The immediate electron acceptor for the enzyme in this species is believed to be ubiquinone. Couples the redox reaction to proton translocation (for every two electrons transferred, four hydrogen ions are translocated across the cytoplasmic membrane), and thus conserves the redox energy in a proton gradient.</text>
</comment>
<keyword evidence="8" id="KW-1185">Reference proteome</keyword>
<dbReference type="SUPFAM" id="SSF143243">
    <property type="entry name" value="Nqo5-like"/>
    <property type="match status" value="1"/>
</dbReference>
<dbReference type="Pfam" id="PF00329">
    <property type="entry name" value="Complex1_30kDa"/>
    <property type="match status" value="1"/>
</dbReference>
<proteinExistence type="inferred from homology"/>
<comment type="subcellular location">
    <subcellularLocation>
        <location evidence="3">Cell membrane</location>
        <topology evidence="3">Peripheral membrane protein</topology>
        <orientation evidence="3">Cytoplasmic side</orientation>
    </subcellularLocation>
</comment>